<keyword evidence="1" id="KW-1133">Transmembrane helix</keyword>
<evidence type="ECO:0000256" key="1">
    <source>
        <dbReference type="SAM" id="Phobius"/>
    </source>
</evidence>
<accession>A0AAV0DQ21</accession>
<evidence type="ECO:0000313" key="2">
    <source>
        <dbReference type="EMBL" id="CAH9106364.1"/>
    </source>
</evidence>
<dbReference type="Proteomes" id="UP001152523">
    <property type="component" value="Unassembled WGS sequence"/>
</dbReference>
<dbReference type="AlphaFoldDB" id="A0AAV0DQ21"/>
<dbReference type="PANTHER" id="PTHR35758">
    <property type="entry name" value="TRANSMEMBRANE PROTEIN"/>
    <property type="match status" value="1"/>
</dbReference>
<name>A0AAV0DQ21_9ASTE</name>
<feature type="transmembrane region" description="Helical" evidence="1">
    <location>
        <begin position="19"/>
        <end position="35"/>
    </location>
</feature>
<comment type="caution">
    <text evidence="2">The sequence shown here is derived from an EMBL/GenBank/DDBJ whole genome shotgun (WGS) entry which is preliminary data.</text>
</comment>
<dbReference type="PANTHER" id="PTHR35758:SF2">
    <property type="entry name" value="TRANSMEMBRANE PROTEIN"/>
    <property type="match status" value="1"/>
</dbReference>
<keyword evidence="3" id="KW-1185">Reference proteome</keyword>
<reference evidence="2" key="1">
    <citation type="submission" date="2022-07" db="EMBL/GenBank/DDBJ databases">
        <authorList>
            <person name="Macas J."/>
            <person name="Novak P."/>
            <person name="Neumann P."/>
        </authorList>
    </citation>
    <scope>NUCLEOTIDE SEQUENCE</scope>
</reference>
<evidence type="ECO:0000313" key="3">
    <source>
        <dbReference type="Proteomes" id="UP001152523"/>
    </source>
</evidence>
<feature type="transmembrane region" description="Helical" evidence="1">
    <location>
        <begin position="55"/>
        <end position="76"/>
    </location>
</feature>
<dbReference type="EMBL" id="CAMAPF010000135">
    <property type="protein sequence ID" value="CAH9106364.1"/>
    <property type="molecule type" value="Genomic_DNA"/>
</dbReference>
<feature type="transmembrane region" description="Helical" evidence="1">
    <location>
        <begin position="160"/>
        <end position="181"/>
    </location>
</feature>
<sequence length="185" mass="20455">MVEKRQEAIGRRQTNQHRLLAIAIGLAAVASPLYIDRKRKRKTGQANAADDDETIISALYLPLLLILISAAASVMVKRGVIRLSFYKKPVAIGLTLLAVLSPLYIDKDEEPVYEDQQPGSAFSSSSSSFVQPFLLASLMIAIALSGYFDRSFTRFDPYWIYRVGGSSTGILILLLLLAFVLKFKV</sequence>
<keyword evidence="1" id="KW-0812">Transmembrane</keyword>
<feature type="transmembrane region" description="Helical" evidence="1">
    <location>
        <begin position="88"/>
        <end position="105"/>
    </location>
</feature>
<gene>
    <name evidence="2" type="ORF">CEPIT_LOCUS17561</name>
</gene>
<protein>
    <submittedName>
        <fullName evidence="2">Uncharacterized protein</fullName>
    </submittedName>
</protein>
<organism evidence="2 3">
    <name type="scientific">Cuscuta epithymum</name>
    <dbReference type="NCBI Taxonomy" id="186058"/>
    <lineage>
        <taxon>Eukaryota</taxon>
        <taxon>Viridiplantae</taxon>
        <taxon>Streptophyta</taxon>
        <taxon>Embryophyta</taxon>
        <taxon>Tracheophyta</taxon>
        <taxon>Spermatophyta</taxon>
        <taxon>Magnoliopsida</taxon>
        <taxon>eudicotyledons</taxon>
        <taxon>Gunneridae</taxon>
        <taxon>Pentapetalae</taxon>
        <taxon>asterids</taxon>
        <taxon>lamiids</taxon>
        <taxon>Solanales</taxon>
        <taxon>Convolvulaceae</taxon>
        <taxon>Cuscuteae</taxon>
        <taxon>Cuscuta</taxon>
        <taxon>Cuscuta subgen. Cuscuta</taxon>
    </lineage>
</organism>
<proteinExistence type="predicted"/>
<keyword evidence="1" id="KW-0472">Membrane</keyword>
<feature type="transmembrane region" description="Helical" evidence="1">
    <location>
        <begin position="129"/>
        <end position="148"/>
    </location>
</feature>